<evidence type="ECO:0000313" key="1">
    <source>
        <dbReference type="EMBL" id="GIX70659.1"/>
    </source>
</evidence>
<dbReference type="Proteomes" id="UP001054945">
    <property type="component" value="Unassembled WGS sequence"/>
</dbReference>
<keyword evidence="2" id="KW-1185">Reference proteome</keyword>
<sequence>MGLIHKNWDYIPKWASFTSIGTIYPNGPHSQPKWASFTSIGTIPHSKGTIYPNGPHSQVLGLYTQMGLIHKYWDYIPKRASFTRAFTLHSQELGLDLQQGCPRGHTRRIASHMFITW</sequence>
<name>A0AAV4ME15_CAEEX</name>
<accession>A0AAV4ME15</accession>
<reference evidence="1 2" key="1">
    <citation type="submission" date="2021-06" db="EMBL/GenBank/DDBJ databases">
        <title>Caerostris extrusa draft genome.</title>
        <authorList>
            <person name="Kono N."/>
            <person name="Arakawa K."/>
        </authorList>
    </citation>
    <scope>NUCLEOTIDE SEQUENCE [LARGE SCALE GENOMIC DNA]</scope>
</reference>
<comment type="caution">
    <text evidence="1">The sequence shown here is derived from an EMBL/GenBank/DDBJ whole genome shotgun (WGS) entry which is preliminary data.</text>
</comment>
<dbReference type="AlphaFoldDB" id="A0AAV4ME15"/>
<dbReference type="EMBL" id="BPLR01002159">
    <property type="protein sequence ID" value="GIX70659.1"/>
    <property type="molecule type" value="Genomic_DNA"/>
</dbReference>
<protein>
    <submittedName>
        <fullName evidence="1">Uncharacterized protein</fullName>
    </submittedName>
</protein>
<gene>
    <name evidence="1" type="ORF">CEXT_245521</name>
</gene>
<proteinExistence type="predicted"/>
<organism evidence="1 2">
    <name type="scientific">Caerostris extrusa</name>
    <name type="common">Bark spider</name>
    <name type="synonym">Caerostris bankana</name>
    <dbReference type="NCBI Taxonomy" id="172846"/>
    <lineage>
        <taxon>Eukaryota</taxon>
        <taxon>Metazoa</taxon>
        <taxon>Ecdysozoa</taxon>
        <taxon>Arthropoda</taxon>
        <taxon>Chelicerata</taxon>
        <taxon>Arachnida</taxon>
        <taxon>Araneae</taxon>
        <taxon>Araneomorphae</taxon>
        <taxon>Entelegynae</taxon>
        <taxon>Araneoidea</taxon>
        <taxon>Araneidae</taxon>
        <taxon>Caerostris</taxon>
    </lineage>
</organism>
<evidence type="ECO:0000313" key="2">
    <source>
        <dbReference type="Proteomes" id="UP001054945"/>
    </source>
</evidence>